<dbReference type="VEuPathDB" id="FungiDB:MPH_04188"/>
<dbReference type="Proteomes" id="UP000007129">
    <property type="component" value="Unassembled WGS sequence"/>
</dbReference>
<proteinExistence type="predicted"/>
<dbReference type="HOGENOM" id="CLU_1190112_0_0_1"/>
<dbReference type="EMBL" id="AHHD01000206">
    <property type="protein sequence ID" value="EKG18549.1"/>
    <property type="molecule type" value="Genomic_DNA"/>
</dbReference>
<accession>K2S840</accession>
<organism evidence="2 3">
    <name type="scientific">Macrophomina phaseolina (strain MS6)</name>
    <name type="common">Charcoal rot fungus</name>
    <dbReference type="NCBI Taxonomy" id="1126212"/>
    <lineage>
        <taxon>Eukaryota</taxon>
        <taxon>Fungi</taxon>
        <taxon>Dikarya</taxon>
        <taxon>Ascomycota</taxon>
        <taxon>Pezizomycotina</taxon>
        <taxon>Dothideomycetes</taxon>
        <taxon>Dothideomycetes incertae sedis</taxon>
        <taxon>Botryosphaeriales</taxon>
        <taxon>Botryosphaeriaceae</taxon>
        <taxon>Macrophomina</taxon>
    </lineage>
</organism>
<sequence>MADRLSPRLPRQGPQMSRPVVQSGGFWEPSRQGWRVYQNLCLLRRRPSRPRSQPLQRTRTIQMSQSNAPARLTRRSATAHTETKTESAEYEEETGTLTVDLTNTDNYDTDSPDLGGDAQYPMIESEYNKLGILELSSPTCASEGTTFKRDDVYKNIKDFCKGNAGKKPGTGAGLEQGFLLGTNKVNVKIAFDSECTPKDESTIPEGQSAADFVLGDLIEDNCVFYFRAILDGW</sequence>
<name>K2S840_MACPH</name>
<evidence type="ECO:0000256" key="1">
    <source>
        <dbReference type="SAM" id="MobiDB-lite"/>
    </source>
</evidence>
<dbReference type="InParanoid" id="K2S840"/>
<reference evidence="2 3" key="1">
    <citation type="journal article" date="2012" name="BMC Genomics">
        <title>Tools to kill: Genome of one of the most destructive plant pathogenic fungi Macrophomina phaseolina.</title>
        <authorList>
            <person name="Islam M.S."/>
            <person name="Haque M.S."/>
            <person name="Islam M.M."/>
            <person name="Emdad E.M."/>
            <person name="Halim A."/>
            <person name="Hossen Q.M.M."/>
            <person name="Hossain M.Z."/>
            <person name="Ahmed B."/>
            <person name="Rahim S."/>
            <person name="Rahman M.S."/>
            <person name="Alam M.M."/>
            <person name="Hou S."/>
            <person name="Wan X."/>
            <person name="Saito J.A."/>
            <person name="Alam M."/>
        </authorList>
    </citation>
    <scope>NUCLEOTIDE SEQUENCE [LARGE SCALE GENOMIC DNA]</scope>
    <source>
        <strain evidence="2 3">MS6</strain>
    </source>
</reference>
<feature type="compositionally biased region" description="Low complexity" evidence="1">
    <location>
        <begin position="50"/>
        <end position="60"/>
    </location>
</feature>
<feature type="region of interest" description="Disordered" evidence="1">
    <location>
        <begin position="1"/>
        <end position="25"/>
    </location>
</feature>
<protein>
    <submittedName>
        <fullName evidence="2">Uncharacterized protein</fullName>
    </submittedName>
</protein>
<evidence type="ECO:0000313" key="3">
    <source>
        <dbReference type="Proteomes" id="UP000007129"/>
    </source>
</evidence>
<dbReference type="AlphaFoldDB" id="K2S840"/>
<comment type="caution">
    <text evidence="2">The sequence shown here is derived from an EMBL/GenBank/DDBJ whole genome shotgun (WGS) entry which is preliminary data.</text>
</comment>
<feature type="region of interest" description="Disordered" evidence="1">
    <location>
        <begin position="45"/>
        <end position="94"/>
    </location>
</feature>
<gene>
    <name evidence="2" type="ORF">MPH_04188</name>
</gene>
<evidence type="ECO:0000313" key="2">
    <source>
        <dbReference type="EMBL" id="EKG18549.1"/>
    </source>
</evidence>